<dbReference type="Proteomes" id="UP000653056">
    <property type="component" value="Unassembled WGS sequence"/>
</dbReference>
<comment type="caution">
    <text evidence="1">The sequence shown here is derived from an EMBL/GenBank/DDBJ whole genome shotgun (WGS) entry which is preliminary data.</text>
</comment>
<reference evidence="2" key="1">
    <citation type="journal article" date="2019" name="Int. J. Syst. Evol. Microbiol.">
        <title>The Global Catalogue of Microorganisms (GCM) 10K type strain sequencing project: providing services to taxonomists for standard genome sequencing and annotation.</title>
        <authorList>
            <consortium name="The Broad Institute Genomics Platform"/>
            <consortium name="The Broad Institute Genome Sequencing Center for Infectious Disease"/>
            <person name="Wu L."/>
            <person name="Ma J."/>
        </authorList>
    </citation>
    <scope>NUCLEOTIDE SEQUENCE [LARGE SCALE GENOMIC DNA]</scope>
    <source>
        <strain evidence="2">KCTC 22228</strain>
    </source>
</reference>
<dbReference type="PANTHER" id="PTHR34598:SF3">
    <property type="entry name" value="OXIDOREDUCTASE AN1597"/>
    <property type="match status" value="1"/>
</dbReference>
<dbReference type="NCBIfam" id="NF041278">
    <property type="entry name" value="CmcJ_NvfI_EfuI"/>
    <property type="match status" value="1"/>
</dbReference>
<dbReference type="GO" id="GO:0008168">
    <property type="term" value="F:methyltransferase activity"/>
    <property type="evidence" value="ECO:0007669"/>
    <property type="project" value="UniProtKB-KW"/>
</dbReference>
<dbReference type="PANTHER" id="PTHR34598">
    <property type="entry name" value="BLL6449 PROTEIN"/>
    <property type="match status" value="1"/>
</dbReference>
<proteinExistence type="predicted"/>
<dbReference type="RefSeq" id="WP_229803114.1">
    <property type="nucleotide sequence ID" value="NZ_BMXS01000001.1"/>
</dbReference>
<keyword evidence="2" id="KW-1185">Reference proteome</keyword>
<protein>
    <submittedName>
        <fullName evidence="1">Methyltransferase</fullName>
    </submittedName>
</protein>
<dbReference type="EMBL" id="BMXS01000001">
    <property type="protein sequence ID" value="GGX77189.1"/>
    <property type="molecule type" value="Genomic_DNA"/>
</dbReference>
<accession>A0ABQ2YA89</accession>
<organism evidence="1 2">
    <name type="scientific">Litchfieldella qijiaojingensis</name>
    <dbReference type="NCBI Taxonomy" id="980347"/>
    <lineage>
        <taxon>Bacteria</taxon>
        <taxon>Pseudomonadati</taxon>
        <taxon>Pseudomonadota</taxon>
        <taxon>Gammaproteobacteria</taxon>
        <taxon>Oceanospirillales</taxon>
        <taxon>Halomonadaceae</taxon>
        <taxon>Litchfieldella</taxon>
    </lineage>
</organism>
<evidence type="ECO:0000313" key="2">
    <source>
        <dbReference type="Proteomes" id="UP000653056"/>
    </source>
</evidence>
<name>A0ABQ2YA89_9GAMM</name>
<gene>
    <name evidence="1" type="ORF">GCM10007160_00470</name>
</gene>
<dbReference type="GO" id="GO:0032259">
    <property type="term" value="P:methylation"/>
    <property type="evidence" value="ECO:0007669"/>
    <property type="project" value="UniProtKB-KW"/>
</dbReference>
<sequence length="275" mass="31228">MNTNRTHESPDTVTATLIFMIKDDIKPYIHTEALTGASEPHYFAKLEEREVTIHDGRPLAANLSLDKQGFELHKRDTAVADLHDDKAVKRDYYPEVEALIKEATGAQRVVIFDHTRRTDAPERSIRGPASRVHNDYTERSGPQRIRDVLGEAEAEAVKDIPVAQINLWRPIRGPVKRSPLALLNAASLGAGDLLATDMIYPNRTGEIYHLAYNPNHRWYYFPDMRREEVLLIKGYDSRRDGRARFTPHTAFHDPNTPDAAPPRESIEIRALAFFG</sequence>
<keyword evidence="1" id="KW-0808">Transferase</keyword>
<keyword evidence="1" id="KW-0489">Methyltransferase</keyword>
<dbReference type="InterPro" id="IPR044053">
    <property type="entry name" value="AsaB-like"/>
</dbReference>
<evidence type="ECO:0000313" key="1">
    <source>
        <dbReference type="EMBL" id="GGX77189.1"/>
    </source>
</evidence>